<dbReference type="Pfam" id="PF21088">
    <property type="entry name" value="MS_channel_1st"/>
    <property type="match status" value="1"/>
</dbReference>
<keyword evidence="7" id="KW-0407">Ion channel</keyword>
<evidence type="ECO:0000256" key="8">
    <source>
        <dbReference type="SAM" id="MobiDB-lite"/>
    </source>
</evidence>
<protein>
    <recommendedName>
        <fullName evidence="7">Small-conductance mechanosensitive channel</fullName>
    </recommendedName>
</protein>
<evidence type="ECO:0000259" key="9">
    <source>
        <dbReference type="Pfam" id="PF00924"/>
    </source>
</evidence>
<dbReference type="Pfam" id="PF05552">
    <property type="entry name" value="MS_channel_1st_1"/>
    <property type="match status" value="1"/>
</dbReference>
<feature type="domain" description="Mechanosensitive ion channel transmembrane helices 2/3" evidence="11">
    <location>
        <begin position="72"/>
        <end position="114"/>
    </location>
</feature>
<evidence type="ECO:0000313" key="13">
    <source>
        <dbReference type="Proteomes" id="UP001461163"/>
    </source>
</evidence>
<dbReference type="Proteomes" id="UP001461163">
    <property type="component" value="Unassembled WGS sequence"/>
</dbReference>
<feature type="transmembrane region" description="Helical" evidence="7">
    <location>
        <begin position="68"/>
        <end position="89"/>
    </location>
</feature>
<dbReference type="SUPFAM" id="SSF82689">
    <property type="entry name" value="Mechanosensitive channel protein MscS (YggB), C-terminal domain"/>
    <property type="match status" value="1"/>
</dbReference>
<evidence type="ECO:0000256" key="3">
    <source>
        <dbReference type="ARBA" id="ARBA00022475"/>
    </source>
</evidence>
<organism evidence="12 13">
    <name type="scientific">Paraglaciecola mesophila</name>
    <dbReference type="NCBI Taxonomy" id="197222"/>
    <lineage>
        <taxon>Bacteria</taxon>
        <taxon>Pseudomonadati</taxon>
        <taxon>Pseudomonadota</taxon>
        <taxon>Gammaproteobacteria</taxon>
        <taxon>Alteromonadales</taxon>
        <taxon>Alteromonadaceae</taxon>
        <taxon>Paraglaciecola</taxon>
    </lineage>
</organism>
<keyword evidence="7" id="KW-0997">Cell inner membrane</keyword>
<evidence type="ECO:0000256" key="7">
    <source>
        <dbReference type="RuleBase" id="RU369025"/>
    </source>
</evidence>
<gene>
    <name evidence="12" type="ORF">WNY77_09580</name>
</gene>
<evidence type="ECO:0000259" key="11">
    <source>
        <dbReference type="Pfam" id="PF21088"/>
    </source>
</evidence>
<dbReference type="SUPFAM" id="SSF82861">
    <property type="entry name" value="Mechanosensitive channel protein MscS (YggB), transmembrane region"/>
    <property type="match status" value="1"/>
</dbReference>
<feature type="domain" description="Mechanosensitive ion channel MscS" evidence="9">
    <location>
        <begin position="115"/>
        <end position="181"/>
    </location>
</feature>
<evidence type="ECO:0000256" key="2">
    <source>
        <dbReference type="ARBA" id="ARBA00008017"/>
    </source>
</evidence>
<comment type="similarity">
    <text evidence="2 7">Belongs to the MscS (TC 1.A.23) family.</text>
</comment>
<dbReference type="InterPro" id="IPR010920">
    <property type="entry name" value="LSM_dom_sf"/>
</dbReference>
<comment type="function">
    <text evidence="7">Mechanosensitive channel that participates in the regulation of osmotic pressure changes within the cell, opening in response to stretch forces in the membrane lipid bilayer, without the need for other proteins. Contributes to normal resistance to hypoosmotic shock. Forms an ion channel of 1.0 nanosiemens conductance with a slight preference for anions.</text>
</comment>
<evidence type="ECO:0000256" key="1">
    <source>
        <dbReference type="ARBA" id="ARBA00004651"/>
    </source>
</evidence>
<dbReference type="PANTHER" id="PTHR30221:SF1">
    <property type="entry name" value="SMALL-CONDUCTANCE MECHANOSENSITIVE CHANNEL"/>
    <property type="match status" value="1"/>
</dbReference>
<sequence length="346" mass="37729">MEFKALGEFSSLINDKLQSWLEQTIAHLPNFVVAIVITIVFSILARVLSKMLRKGLHRALESRQIADLLASIFKAIVMCTGLFIALEFLGLSGTVTSLLAGAGIVGLAIGFAFQDMTENLIAGIAMGIRKPFELGDVVQAEGVFGNVRAINLRNTIVETFFGQIEVIPNKILFRNILTNYSTLGVRRLEIPVGISYGDDPAAAAKLLTDKINECDFVIKKEETAVYVESFGDSSINMLVWFWIDYPGDTGFMVARHEAVILIKKTLEEADFLIPFPIRTLDFGAKGGEKLDSMLASQQNMTKGNAAKEGNENGEGAQANSKQQSFDKHDSTKADAPSDNDGQSAQN</sequence>
<feature type="transmembrane region" description="Helical" evidence="7">
    <location>
        <begin position="28"/>
        <end position="48"/>
    </location>
</feature>
<comment type="caution">
    <text evidence="12">The sequence shown here is derived from an EMBL/GenBank/DDBJ whole genome shotgun (WGS) entry which is preliminary data.</text>
</comment>
<dbReference type="InterPro" id="IPR011066">
    <property type="entry name" value="MscS_channel_C_sf"/>
</dbReference>
<dbReference type="InterPro" id="IPR045275">
    <property type="entry name" value="MscS_archaea/bacteria_type"/>
</dbReference>
<dbReference type="PANTHER" id="PTHR30221">
    <property type="entry name" value="SMALL-CONDUCTANCE MECHANOSENSITIVE CHANNEL"/>
    <property type="match status" value="1"/>
</dbReference>
<keyword evidence="7" id="KW-0406">Ion transport</keyword>
<dbReference type="RefSeq" id="WP_006991600.1">
    <property type="nucleotide sequence ID" value="NZ_JBBMQS010000005.1"/>
</dbReference>
<dbReference type="InterPro" id="IPR023408">
    <property type="entry name" value="MscS_beta-dom_sf"/>
</dbReference>
<evidence type="ECO:0000259" key="10">
    <source>
        <dbReference type="Pfam" id="PF21082"/>
    </source>
</evidence>
<reference evidence="12 13" key="1">
    <citation type="submission" date="2024-03" db="EMBL/GenBank/DDBJ databases">
        <title>Community enrichment and isolation of bacterial strains for fucoidan degradation.</title>
        <authorList>
            <person name="Sichert A."/>
        </authorList>
    </citation>
    <scope>NUCLEOTIDE SEQUENCE [LARGE SCALE GENOMIC DNA]</scope>
    <source>
        <strain evidence="12 13">AS12</strain>
    </source>
</reference>
<keyword evidence="3" id="KW-1003">Cell membrane</keyword>
<evidence type="ECO:0000256" key="6">
    <source>
        <dbReference type="ARBA" id="ARBA00023136"/>
    </source>
</evidence>
<keyword evidence="7" id="KW-0813">Transport</keyword>
<evidence type="ECO:0000256" key="5">
    <source>
        <dbReference type="ARBA" id="ARBA00022989"/>
    </source>
</evidence>
<dbReference type="InterPro" id="IPR006685">
    <property type="entry name" value="MscS_channel_2nd"/>
</dbReference>
<comment type="caution">
    <text evidence="7">Lacks conserved residue(s) required for the propagation of feature annotation.</text>
</comment>
<dbReference type="Pfam" id="PF00924">
    <property type="entry name" value="MS_channel_2nd"/>
    <property type="match status" value="1"/>
</dbReference>
<feature type="transmembrane region" description="Helical" evidence="7">
    <location>
        <begin position="95"/>
        <end position="113"/>
    </location>
</feature>
<dbReference type="Gene3D" id="2.30.30.60">
    <property type="match status" value="1"/>
</dbReference>
<keyword evidence="13" id="KW-1185">Reference proteome</keyword>
<proteinExistence type="inferred from homology"/>
<dbReference type="Gene3D" id="1.10.287.1260">
    <property type="match status" value="1"/>
</dbReference>
<comment type="subcellular location">
    <subcellularLocation>
        <location evidence="7">Cell inner membrane</location>
        <topology evidence="7">Multi-pass membrane protein</topology>
    </subcellularLocation>
    <subcellularLocation>
        <location evidence="1">Cell membrane</location>
        <topology evidence="1">Multi-pass membrane protein</topology>
    </subcellularLocation>
</comment>
<accession>A0ABU9SUS9</accession>
<dbReference type="InterPro" id="IPR049142">
    <property type="entry name" value="MS_channel_1st"/>
</dbReference>
<keyword evidence="5 7" id="KW-1133">Transmembrane helix</keyword>
<dbReference type="InterPro" id="IPR008910">
    <property type="entry name" value="MSC_TM_helix"/>
</dbReference>
<comment type="subunit">
    <text evidence="7">Homoheptamer.</text>
</comment>
<feature type="domain" description="Mechanosensitive ion channel MscS C-terminal" evidence="10">
    <location>
        <begin position="189"/>
        <end position="269"/>
    </location>
</feature>
<evidence type="ECO:0000256" key="4">
    <source>
        <dbReference type="ARBA" id="ARBA00022692"/>
    </source>
</evidence>
<dbReference type="Pfam" id="PF21082">
    <property type="entry name" value="MS_channel_3rd"/>
    <property type="match status" value="1"/>
</dbReference>
<feature type="region of interest" description="Disordered" evidence="8">
    <location>
        <begin position="297"/>
        <end position="346"/>
    </location>
</feature>
<dbReference type="InterPro" id="IPR049278">
    <property type="entry name" value="MS_channel_C"/>
</dbReference>
<dbReference type="EMBL" id="JBBMQS010000005">
    <property type="protein sequence ID" value="MEM5497641.1"/>
    <property type="molecule type" value="Genomic_DNA"/>
</dbReference>
<keyword evidence="6 7" id="KW-0472">Membrane</keyword>
<dbReference type="Gene3D" id="3.30.70.100">
    <property type="match status" value="1"/>
</dbReference>
<name>A0ABU9SUS9_9ALTE</name>
<keyword evidence="4 7" id="KW-0812">Transmembrane</keyword>
<dbReference type="SUPFAM" id="SSF50182">
    <property type="entry name" value="Sm-like ribonucleoproteins"/>
    <property type="match status" value="1"/>
</dbReference>
<dbReference type="InterPro" id="IPR011014">
    <property type="entry name" value="MscS_channel_TM-2"/>
</dbReference>
<evidence type="ECO:0000313" key="12">
    <source>
        <dbReference type="EMBL" id="MEM5497641.1"/>
    </source>
</evidence>